<keyword evidence="3" id="KW-1185">Reference proteome</keyword>
<evidence type="ECO:0000313" key="2">
    <source>
        <dbReference type="EMBL" id="CAI0395072.1"/>
    </source>
</evidence>
<accession>A0AAV0IBP4</accession>
<name>A0AAV0IBP4_9ROSI</name>
<organism evidence="2 3">
    <name type="scientific">Linum tenue</name>
    <dbReference type="NCBI Taxonomy" id="586396"/>
    <lineage>
        <taxon>Eukaryota</taxon>
        <taxon>Viridiplantae</taxon>
        <taxon>Streptophyta</taxon>
        <taxon>Embryophyta</taxon>
        <taxon>Tracheophyta</taxon>
        <taxon>Spermatophyta</taxon>
        <taxon>Magnoliopsida</taxon>
        <taxon>eudicotyledons</taxon>
        <taxon>Gunneridae</taxon>
        <taxon>Pentapetalae</taxon>
        <taxon>rosids</taxon>
        <taxon>fabids</taxon>
        <taxon>Malpighiales</taxon>
        <taxon>Linaceae</taxon>
        <taxon>Linum</taxon>
    </lineage>
</organism>
<evidence type="ECO:0000313" key="3">
    <source>
        <dbReference type="Proteomes" id="UP001154282"/>
    </source>
</evidence>
<feature type="transmembrane region" description="Helical" evidence="1">
    <location>
        <begin position="12"/>
        <end position="29"/>
    </location>
</feature>
<gene>
    <name evidence="2" type="ORF">LITE_LOCUS8579</name>
</gene>
<reference evidence="2" key="1">
    <citation type="submission" date="2022-08" db="EMBL/GenBank/DDBJ databases">
        <authorList>
            <person name="Gutierrez-Valencia J."/>
        </authorList>
    </citation>
    <scope>NUCLEOTIDE SEQUENCE</scope>
</reference>
<proteinExistence type="predicted"/>
<comment type="caution">
    <text evidence="2">The sequence shown here is derived from an EMBL/GenBank/DDBJ whole genome shotgun (WGS) entry which is preliminary data.</text>
</comment>
<protein>
    <recommendedName>
        <fullName evidence="4">NADH dehydrogenase subunit 1</fullName>
    </recommendedName>
</protein>
<dbReference type="Proteomes" id="UP001154282">
    <property type="component" value="Unassembled WGS sequence"/>
</dbReference>
<sequence>MIYVILFVRVKRLFLMLANGILNWLLFVIM</sequence>
<keyword evidence="1" id="KW-0812">Transmembrane</keyword>
<keyword evidence="1" id="KW-0472">Membrane</keyword>
<dbReference type="AlphaFoldDB" id="A0AAV0IBP4"/>
<evidence type="ECO:0008006" key="4">
    <source>
        <dbReference type="Google" id="ProtNLM"/>
    </source>
</evidence>
<evidence type="ECO:0000256" key="1">
    <source>
        <dbReference type="SAM" id="Phobius"/>
    </source>
</evidence>
<dbReference type="EMBL" id="CAMGYJ010000003">
    <property type="protein sequence ID" value="CAI0395072.1"/>
    <property type="molecule type" value="Genomic_DNA"/>
</dbReference>
<keyword evidence="1" id="KW-1133">Transmembrane helix</keyword>